<evidence type="ECO:0000313" key="3">
    <source>
        <dbReference type="Proteomes" id="UP000265515"/>
    </source>
</evidence>
<feature type="region of interest" description="Disordered" evidence="1">
    <location>
        <begin position="284"/>
        <end position="390"/>
    </location>
</feature>
<keyword evidence="3" id="KW-1185">Reference proteome</keyword>
<feature type="compositionally biased region" description="Basic and acidic residues" evidence="1">
    <location>
        <begin position="284"/>
        <end position="296"/>
    </location>
</feature>
<name>A0A388JUL5_CHABU</name>
<proteinExistence type="predicted"/>
<dbReference type="EMBL" id="BFEA01000020">
    <property type="protein sequence ID" value="GBG61475.1"/>
    <property type="molecule type" value="Genomic_DNA"/>
</dbReference>
<feature type="region of interest" description="Disordered" evidence="1">
    <location>
        <begin position="452"/>
        <end position="539"/>
    </location>
</feature>
<feature type="compositionally biased region" description="Basic and acidic residues" evidence="1">
    <location>
        <begin position="329"/>
        <end position="344"/>
    </location>
</feature>
<evidence type="ECO:0000313" key="2">
    <source>
        <dbReference type="EMBL" id="GBG61475.1"/>
    </source>
</evidence>
<feature type="compositionally biased region" description="Basic and acidic residues" evidence="1">
    <location>
        <begin position="472"/>
        <end position="487"/>
    </location>
</feature>
<feature type="compositionally biased region" description="Polar residues" evidence="1">
    <location>
        <begin position="366"/>
        <end position="376"/>
    </location>
</feature>
<protein>
    <submittedName>
        <fullName evidence="2">Uncharacterized protein</fullName>
    </submittedName>
</protein>
<feature type="compositionally biased region" description="Basic residues" evidence="1">
    <location>
        <begin position="528"/>
        <end position="539"/>
    </location>
</feature>
<dbReference type="AlphaFoldDB" id="A0A388JUL5"/>
<gene>
    <name evidence="2" type="ORF">CBR_g21819</name>
</gene>
<accession>A0A388JUL5</accession>
<feature type="compositionally biased region" description="Gly residues" evidence="1">
    <location>
        <begin position="488"/>
        <end position="504"/>
    </location>
</feature>
<reference evidence="2 3" key="1">
    <citation type="journal article" date="2018" name="Cell">
        <title>The Chara Genome: Secondary Complexity and Implications for Plant Terrestrialization.</title>
        <authorList>
            <person name="Nishiyama T."/>
            <person name="Sakayama H."/>
            <person name="Vries J.D."/>
            <person name="Buschmann H."/>
            <person name="Saint-Marcoux D."/>
            <person name="Ullrich K.K."/>
            <person name="Haas F.B."/>
            <person name="Vanderstraeten L."/>
            <person name="Becker D."/>
            <person name="Lang D."/>
            <person name="Vosolsobe S."/>
            <person name="Rombauts S."/>
            <person name="Wilhelmsson P.K.I."/>
            <person name="Janitza P."/>
            <person name="Kern R."/>
            <person name="Heyl A."/>
            <person name="Rumpler F."/>
            <person name="Villalobos L.I.A.C."/>
            <person name="Clay J.M."/>
            <person name="Skokan R."/>
            <person name="Toyoda A."/>
            <person name="Suzuki Y."/>
            <person name="Kagoshima H."/>
            <person name="Schijlen E."/>
            <person name="Tajeshwar N."/>
            <person name="Catarino B."/>
            <person name="Hetherington A.J."/>
            <person name="Saltykova A."/>
            <person name="Bonnot C."/>
            <person name="Breuninger H."/>
            <person name="Symeonidi A."/>
            <person name="Radhakrishnan G.V."/>
            <person name="Van Nieuwerburgh F."/>
            <person name="Deforce D."/>
            <person name="Chang C."/>
            <person name="Karol K.G."/>
            <person name="Hedrich R."/>
            <person name="Ulvskov P."/>
            <person name="Glockner G."/>
            <person name="Delwiche C.F."/>
            <person name="Petrasek J."/>
            <person name="Van de Peer Y."/>
            <person name="Friml J."/>
            <person name="Beilby M."/>
            <person name="Dolan L."/>
            <person name="Kohara Y."/>
            <person name="Sugano S."/>
            <person name="Fujiyama A."/>
            <person name="Delaux P.-M."/>
            <person name="Quint M."/>
            <person name="TheiBen G."/>
            <person name="Hagemann M."/>
            <person name="Harholt J."/>
            <person name="Dunand C."/>
            <person name="Zachgo S."/>
            <person name="Langdale J."/>
            <person name="Maumus F."/>
            <person name="Straeten D.V.D."/>
            <person name="Gould S.B."/>
            <person name="Rensing S.A."/>
        </authorList>
    </citation>
    <scope>NUCLEOTIDE SEQUENCE [LARGE SCALE GENOMIC DNA]</scope>
    <source>
        <strain evidence="2 3">S276</strain>
    </source>
</reference>
<comment type="caution">
    <text evidence="2">The sequence shown here is derived from an EMBL/GenBank/DDBJ whole genome shotgun (WGS) entry which is preliminary data.</text>
</comment>
<organism evidence="2 3">
    <name type="scientific">Chara braunii</name>
    <name type="common">Braun's stonewort</name>
    <dbReference type="NCBI Taxonomy" id="69332"/>
    <lineage>
        <taxon>Eukaryota</taxon>
        <taxon>Viridiplantae</taxon>
        <taxon>Streptophyta</taxon>
        <taxon>Charophyceae</taxon>
        <taxon>Charales</taxon>
        <taxon>Characeae</taxon>
        <taxon>Chara</taxon>
    </lineage>
</organism>
<feature type="region of interest" description="Disordered" evidence="1">
    <location>
        <begin position="245"/>
        <end position="266"/>
    </location>
</feature>
<dbReference type="Proteomes" id="UP000265515">
    <property type="component" value="Unassembled WGS sequence"/>
</dbReference>
<feature type="compositionally biased region" description="Basic and acidic residues" evidence="1">
    <location>
        <begin position="505"/>
        <end position="520"/>
    </location>
</feature>
<evidence type="ECO:0000256" key="1">
    <source>
        <dbReference type="SAM" id="MobiDB-lite"/>
    </source>
</evidence>
<dbReference type="Gramene" id="GBG61475">
    <property type="protein sequence ID" value="GBG61475"/>
    <property type="gene ID" value="CBR_g21819"/>
</dbReference>
<sequence length="539" mass="59803">MGRAQTELRQLRMPYAREDPRMLGPIEKEGGLEVSLPRRVRAGEHHSSWWGMSMGTDIFVWIESGFDDEQECAIVRVTLYASPSFWIEHGIELALGHGSLLTKPLRVAEAAAAKWAREVSRDGEERVLTRVAVSIMAEESGFAKVLRWKNSCQLKVLLCEALQESMPPDLHALLFQGRNLSYFLRDFQDFSLAKEWNKKAMWCMFPLFVCERLSEEVYTLKQESKIWDELVHSLRLRFPEDGVEGPHGECSVPPVAGPPSQAELSGLQRQVGVLEERLEWLEEARKGKRKVSEDSPSKPTGQGEGGVQKGDQESPLSIGIPKRQVSVQARDKGKREDEIKEENGPLKLTKAQRKARNLAQGGQGTEKGQSSQQVAATPQEGEGEARPRGPPLIEQALHRQWTPGNRMNLWPTYNPYMPWAQSNYMGHWTNMMPRGPPPVQIQPVGPLWSPIQQASQDSMTGGRGQRQAVGRGRGDGGRDTTGREDGGRGTTGRGDGGRGNTGRGDGGRSNRGRGNDRQGAEGRGGSQRNHKWGSKKKGA</sequence>